<keyword evidence="5" id="KW-0630">Potassium</keyword>
<keyword evidence="9 10" id="KW-0472">Membrane</keyword>
<dbReference type="Pfam" id="PF00999">
    <property type="entry name" value="Na_H_Exchanger"/>
    <property type="match status" value="1"/>
</dbReference>
<dbReference type="InterPro" id="IPR006153">
    <property type="entry name" value="Cation/H_exchanger_TM"/>
</dbReference>
<evidence type="ECO:0000256" key="2">
    <source>
        <dbReference type="ARBA" id="ARBA00022448"/>
    </source>
</evidence>
<dbReference type="GO" id="GO:0005886">
    <property type="term" value="C:plasma membrane"/>
    <property type="evidence" value="ECO:0007669"/>
    <property type="project" value="UniProtKB-SubCell"/>
</dbReference>
<reference evidence="13 15" key="1">
    <citation type="submission" date="2018-05" db="EMBL/GenBank/DDBJ databases">
        <authorList>
            <consortium name="PulseNet: The National Subtyping Network for Foodborne Disease Surveillance"/>
            <person name="Tarr C.L."/>
            <person name="Trees E."/>
            <person name="Katz L.S."/>
            <person name="Carleton-Romer H.A."/>
            <person name="Stroika S."/>
            <person name="Kucerova Z."/>
            <person name="Roache K.F."/>
            <person name="Sabol A.L."/>
            <person name="Besser J."/>
            <person name="Gerner-Smidt P."/>
        </authorList>
    </citation>
    <scope>NUCLEOTIDE SEQUENCE</scope>
    <source>
        <strain evidence="13">2014D-0197</strain>
        <strain evidence="12 15">2016D-0221</strain>
        <strain evidence="14">D4313</strain>
    </source>
</reference>
<dbReference type="PANTHER" id="PTHR32507:SF7">
    <property type="entry name" value="K(+)_H(+) ANTIPORTER NHAP2"/>
    <property type="match status" value="1"/>
</dbReference>
<evidence type="ECO:0000256" key="9">
    <source>
        <dbReference type="ARBA" id="ARBA00023136"/>
    </source>
</evidence>
<feature type="transmembrane region" description="Helical" evidence="10">
    <location>
        <begin position="29"/>
        <end position="47"/>
    </location>
</feature>
<keyword evidence="5" id="KW-0633">Potassium transport</keyword>
<feature type="transmembrane region" description="Helical" evidence="10">
    <location>
        <begin position="355"/>
        <end position="373"/>
    </location>
</feature>
<keyword evidence="4" id="KW-1003">Cell membrane</keyword>
<feature type="transmembrane region" description="Helical" evidence="10">
    <location>
        <begin position="59"/>
        <end position="76"/>
    </location>
</feature>
<dbReference type="GO" id="GO:0006813">
    <property type="term" value="P:potassium ion transport"/>
    <property type="evidence" value="ECO:0007669"/>
    <property type="project" value="UniProtKB-KW"/>
</dbReference>
<evidence type="ECO:0000313" key="14">
    <source>
        <dbReference type="EMBL" id="EAK0468248.1"/>
    </source>
</evidence>
<comment type="subcellular location">
    <subcellularLocation>
        <location evidence="1">Cell membrane</location>
        <topology evidence="1">Multi-pass membrane protein</topology>
    </subcellularLocation>
</comment>
<evidence type="ECO:0000256" key="1">
    <source>
        <dbReference type="ARBA" id="ARBA00004651"/>
    </source>
</evidence>
<dbReference type="GO" id="GO:0015297">
    <property type="term" value="F:antiporter activity"/>
    <property type="evidence" value="ECO:0007669"/>
    <property type="project" value="UniProtKB-KW"/>
</dbReference>
<dbReference type="AlphaFoldDB" id="A0A5L4IMI9"/>
<dbReference type="RefSeq" id="WP_038453288.1">
    <property type="nucleotide sequence ID" value="NZ_AABUZP020000005.1"/>
</dbReference>
<dbReference type="EMBL" id="AACCXK010000001">
    <property type="protein sequence ID" value="EAK0452137.1"/>
    <property type="molecule type" value="Genomic_DNA"/>
</dbReference>
<evidence type="ECO:0000256" key="7">
    <source>
        <dbReference type="ARBA" id="ARBA00022989"/>
    </source>
</evidence>
<dbReference type="GO" id="GO:0008324">
    <property type="term" value="F:monoatomic cation transmembrane transporter activity"/>
    <property type="evidence" value="ECO:0007669"/>
    <property type="project" value="InterPro"/>
</dbReference>
<feature type="transmembrane region" description="Helical" evidence="10">
    <location>
        <begin position="265"/>
        <end position="288"/>
    </location>
</feature>
<name>A0A5L4IMI9_CAMFE</name>
<feature type="transmembrane region" description="Helical" evidence="10">
    <location>
        <begin position="88"/>
        <end position="108"/>
    </location>
</feature>
<dbReference type="InterPro" id="IPR036721">
    <property type="entry name" value="RCK_C_sf"/>
</dbReference>
<dbReference type="GO" id="GO:1902600">
    <property type="term" value="P:proton transmembrane transport"/>
    <property type="evidence" value="ECO:0007669"/>
    <property type="project" value="InterPro"/>
</dbReference>
<proteinExistence type="predicted"/>
<evidence type="ECO:0000256" key="4">
    <source>
        <dbReference type="ARBA" id="ARBA00022475"/>
    </source>
</evidence>
<feature type="domain" description="RCK C-terminal" evidence="11">
    <location>
        <begin position="396"/>
        <end position="478"/>
    </location>
</feature>
<keyword evidence="6 10" id="KW-0812">Transmembrane</keyword>
<evidence type="ECO:0000259" key="11">
    <source>
        <dbReference type="PROSITE" id="PS51202"/>
    </source>
</evidence>
<organism evidence="13">
    <name type="scientific">Campylobacter fetus</name>
    <dbReference type="NCBI Taxonomy" id="196"/>
    <lineage>
        <taxon>Bacteria</taxon>
        <taxon>Pseudomonadati</taxon>
        <taxon>Campylobacterota</taxon>
        <taxon>Epsilonproteobacteria</taxon>
        <taxon>Campylobacterales</taxon>
        <taxon>Campylobacteraceae</taxon>
        <taxon>Campylobacter</taxon>
    </lineage>
</organism>
<feature type="transmembrane region" description="Helical" evidence="10">
    <location>
        <begin position="157"/>
        <end position="174"/>
    </location>
</feature>
<keyword evidence="7 10" id="KW-1133">Transmembrane helix</keyword>
<dbReference type="Pfam" id="PF02080">
    <property type="entry name" value="TrkA_C"/>
    <property type="match status" value="1"/>
</dbReference>
<dbReference type="EMBL" id="AABQDW010000006">
    <property type="protein sequence ID" value="EAI5408009.1"/>
    <property type="molecule type" value="Genomic_DNA"/>
</dbReference>
<feature type="transmembrane region" description="Helical" evidence="10">
    <location>
        <begin position="294"/>
        <end position="317"/>
    </location>
</feature>
<evidence type="ECO:0000256" key="8">
    <source>
        <dbReference type="ARBA" id="ARBA00023065"/>
    </source>
</evidence>
<evidence type="ECO:0000256" key="3">
    <source>
        <dbReference type="ARBA" id="ARBA00022449"/>
    </source>
</evidence>
<dbReference type="PROSITE" id="PS51202">
    <property type="entry name" value="RCK_C"/>
    <property type="match status" value="1"/>
</dbReference>
<dbReference type="Proteomes" id="UP000557842">
    <property type="component" value="Unassembled WGS sequence"/>
</dbReference>
<evidence type="ECO:0000313" key="15">
    <source>
        <dbReference type="Proteomes" id="UP000557842"/>
    </source>
</evidence>
<dbReference type="NCBIfam" id="NF003715">
    <property type="entry name" value="PRK05326.1-2"/>
    <property type="match status" value="1"/>
</dbReference>
<evidence type="ECO:0000256" key="10">
    <source>
        <dbReference type="SAM" id="Phobius"/>
    </source>
</evidence>
<sequence length="478" mass="52665">MDQTLILFGMLFLFSVIFSKISDKYGIPALLMFLGIGMLAGSDGIIGLEFDNAKIAEDVGTIALVYILFAGGFNTSYKSIKPIFKTGFILATLGVVISAGITGLFAYYIMQFSILESLLFGAIISSTDAAAVFSIMRSTKFKNNLSSLLEFESGSNDPMAIFLTITILSLITAASIPDKFILGLGLLLEFVLGGVMGYLFGVMIPSLINRIKLGYWGLYPVLLISLIAILFGLTENIGGNGFIAVYTAGIFANKKEFLYKKNLIGFFDGIAWMMQIFVFLTLGLLVFPSELPNVAFISIIMAFVVMFIARPISVFISTIFSKYTTKEKLFISWVGLRGVVPIILATYPLSSNTPNAQLIFNVIFFMVLISVLTQGTTLNKSAKIFGVIETPKIIASNFPNTPISHNDLKQYTIGKNSKIIGKNLSELELPDDFLILLAKRNSEYVKVGGSFEFMENDMLLILCNNEIRYQKVLKIYDF</sequence>
<dbReference type="InterPro" id="IPR038770">
    <property type="entry name" value="Na+/solute_symporter_sf"/>
</dbReference>
<keyword evidence="3" id="KW-0050">Antiport</keyword>
<dbReference type="NCBIfam" id="NF003716">
    <property type="entry name" value="PRK05326.1-3"/>
    <property type="match status" value="1"/>
</dbReference>
<comment type="caution">
    <text evidence="13">The sequence shown here is derived from an EMBL/GenBank/DDBJ whole genome shotgun (WGS) entry which is preliminary data.</text>
</comment>
<keyword evidence="8" id="KW-0406">Ion transport</keyword>
<dbReference type="SUPFAM" id="SSF116726">
    <property type="entry name" value="TrkA C-terminal domain-like"/>
    <property type="match status" value="1"/>
</dbReference>
<dbReference type="Gene3D" id="1.20.1530.20">
    <property type="match status" value="1"/>
</dbReference>
<keyword evidence="2" id="KW-0813">Transport</keyword>
<feature type="transmembrane region" description="Helical" evidence="10">
    <location>
        <begin position="180"/>
        <end position="201"/>
    </location>
</feature>
<evidence type="ECO:0000313" key="12">
    <source>
        <dbReference type="EMBL" id="EAI5408009.1"/>
    </source>
</evidence>
<dbReference type="Gene3D" id="3.30.70.1450">
    <property type="entry name" value="Regulator of K+ conductance, C-terminal domain"/>
    <property type="match status" value="1"/>
</dbReference>
<feature type="transmembrane region" description="Helical" evidence="10">
    <location>
        <begin position="329"/>
        <end position="349"/>
    </location>
</feature>
<dbReference type="PANTHER" id="PTHR32507">
    <property type="entry name" value="NA(+)/H(+) ANTIPORTER 1"/>
    <property type="match status" value="1"/>
</dbReference>
<accession>A0A5L4IMI9</accession>
<evidence type="ECO:0000256" key="6">
    <source>
        <dbReference type="ARBA" id="ARBA00022692"/>
    </source>
</evidence>
<feature type="transmembrane region" description="Helical" evidence="10">
    <location>
        <begin position="6"/>
        <end position="22"/>
    </location>
</feature>
<protein>
    <submittedName>
        <fullName evidence="13">Potassium/proton antiporter</fullName>
    </submittedName>
</protein>
<evidence type="ECO:0000256" key="5">
    <source>
        <dbReference type="ARBA" id="ARBA00022538"/>
    </source>
</evidence>
<evidence type="ECO:0000313" key="13">
    <source>
        <dbReference type="EMBL" id="EAK0452137.1"/>
    </source>
</evidence>
<gene>
    <name evidence="13" type="ORF">AAH17_00465</name>
    <name evidence="14" type="ORF">AAH24_02525</name>
    <name evidence="12" type="ORF">BVH53_04765</name>
</gene>
<dbReference type="EMBL" id="AACCXM010000001">
    <property type="protein sequence ID" value="EAK0468248.1"/>
    <property type="molecule type" value="Genomic_DNA"/>
</dbReference>
<feature type="transmembrane region" description="Helical" evidence="10">
    <location>
        <begin position="114"/>
        <end position="136"/>
    </location>
</feature>
<dbReference type="InterPro" id="IPR006037">
    <property type="entry name" value="RCK_C"/>
</dbReference>